<keyword evidence="12" id="KW-1185">Reference proteome</keyword>
<dbReference type="PROSITE" id="PS50077">
    <property type="entry name" value="HEAT_REPEAT"/>
    <property type="match status" value="1"/>
</dbReference>
<gene>
    <name evidence="11" type="ORF">GDO86_001542</name>
</gene>
<evidence type="ECO:0000256" key="8">
    <source>
        <dbReference type="ARBA" id="ARBA00023242"/>
    </source>
</evidence>
<evidence type="ECO:0000259" key="10">
    <source>
        <dbReference type="PROSITE" id="PS50166"/>
    </source>
</evidence>
<dbReference type="InterPro" id="IPR016024">
    <property type="entry name" value="ARM-type_fold"/>
</dbReference>
<comment type="subcellular location">
    <subcellularLocation>
        <location evidence="2">Cytoplasm</location>
    </subcellularLocation>
    <subcellularLocation>
        <location evidence="1">Nucleus</location>
    </subcellularLocation>
</comment>
<evidence type="ECO:0000256" key="7">
    <source>
        <dbReference type="ARBA" id="ARBA00022990"/>
    </source>
</evidence>
<keyword evidence="6" id="KW-0653">Protein transport</keyword>
<evidence type="ECO:0000256" key="2">
    <source>
        <dbReference type="ARBA" id="ARBA00004496"/>
    </source>
</evidence>
<keyword evidence="4" id="KW-0963">Cytoplasm</keyword>
<dbReference type="SUPFAM" id="SSF48371">
    <property type="entry name" value="ARM repeat"/>
    <property type="match status" value="2"/>
</dbReference>
<evidence type="ECO:0000256" key="3">
    <source>
        <dbReference type="ARBA" id="ARBA00022448"/>
    </source>
</evidence>
<sequence length="1077" mass="120143">MAQVLHTILTNLLQPDNAVIQQATVQLKEAFKDPQIIPALFDVLRGAQELQIRQFSAVLLRRRLAKQWKSISQDQQQSLKTLVLDTIQREPEHKVRYALAQLIAVILKNEKLENWPEFIKFVLQLSHSNVPDQKQVGLLVLWCSLHVCASHFQPHVADLIGLFRQTLSDLQNGPLLYYTVQSLTSIVPHVVGNDTNLLRSLIPKLLAAIRQLIQINQDQACEAMEVFDTLMEDEVSVIVHYIADTVHFCLEVAANKSLSDEIRVKALSCITFLIKLKSKSIIKQKLLPQILNALFPIMCAEPPAGEMDHEDQEDDDEEIEDKAEVQTPKGYAVQVIDMLALRLPPEKLFKELSPLMEPCLQSSDPYQRKASLMCLAVLSEGCADYICKKHLKSMLNVVCQALSDDCQVVRNAALFALGQFSEHLQPDISNYSDSVLPLLLDYICRVDPSETAHLTKAYYALENFVESLGNKIEPYLPTLMERILTCLRGSDNNRVKELSVSCLGAIANGANELLLPYFPAVMECLKVHLVQTDEKGRPVQIQCIEVLGILARTLGKDSFLPIAEDCCLLGLGLCDRIDDPDLRGCTYTLFGALSEVMKDSISLHLEKMTTLMLLSLKSKEGVVVHYNENRSFLLFDDEADEEDAIIEENEDDEEDPDIEGYSVVNSYMDEKQDACLSLGEIAYNASSSFFPYLDSCFQEVFKHIESPHVNIRKSAYSAVGQFVRSMNLMCQNNPSEANSAALFCLLSHVIPSFLKGIQNDKESAVVMEIIDSFNQILKDIKGHCVRDAKQLEEICTVVKAVLQSKTACQDPEVEDEDEQQAESDCMLIEYAGEVIPLLTTAVGGSTFAPYFAEFLPYLLNKTKHSCTDAEKSFAGGTLAETVVSLGPAVVQFIPQIFPALLSLTKDEDGEVRSNSIFGLGALAEHGGQSMHQYYPKLLSVLSSVISTEENKHVLDNVCGAVSRMVVSYPDGIPIEQVFPVMLRVLPLKEDFEENSTVFKCIVFIYEHFPQQVIGQLKNLANIFAHVLGTKEIKPETEEILIHLLKDMAQRFPQDLNNAILCLPEEASAKLKVAIGSA</sequence>
<dbReference type="PANTHER" id="PTHR10527">
    <property type="entry name" value="IMPORTIN BETA"/>
    <property type="match status" value="1"/>
</dbReference>
<dbReference type="Pfam" id="PF25574">
    <property type="entry name" value="TPR_IMB1"/>
    <property type="match status" value="1"/>
</dbReference>
<name>A0A8T2KHI8_9PIPI</name>
<feature type="domain" description="Importin N-terminal" evidence="10">
    <location>
        <begin position="23"/>
        <end position="89"/>
    </location>
</feature>
<dbReference type="EMBL" id="JAACNH010000001">
    <property type="protein sequence ID" value="KAG8455384.1"/>
    <property type="molecule type" value="Genomic_DNA"/>
</dbReference>
<feature type="repeat" description="HEAT" evidence="9">
    <location>
        <begin position="896"/>
        <end position="934"/>
    </location>
</feature>
<dbReference type="InterPro" id="IPR058584">
    <property type="entry name" value="IMB1_TNPO1-like_TPR"/>
</dbReference>
<dbReference type="PROSITE" id="PS50166">
    <property type="entry name" value="IMPORTIN_B_NT"/>
    <property type="match status" value="1"/>
</dbReference>
<keyword evidence="3" id="KW-0813">Transport</keyword>
<reference evidence="11" key="1">
    <citation type="thesis" date="2020" institute="ProQuest LLC" country="789 East Eisenhower Parkway, Ann Arbor, MI, USA">
        <title>Comparative Genomics and Chromosome Evolution.</title>
        <authorList>
            <person name="Mudd A.B."/>
        </authorList>
    </citation>
    <scope>NUCLEOTIDE SEQUENCE</scope>
    <source>
        <strain evidence="11">Female2</strain>
        <tissue evidence="11">Blood</tissue>
    </source>
</reference>
<dbReference type="AlphaFoldDB" id="A0A8T2KHI8"/>
<dbReference type="InterPro" id="IPR000357">
    <property type="entry name" value="HEAT"/>
</dbReference>
<evidence type="ECO:0000256" key="4">
    <source>
        <dbReference type="ARBA" id="ARBA00022490"/>
    </source>
</evidence>
<evidence type="ECO:0000313" key="11">
    <source>
        <dbReference type="EMBL" id="KAG8455384.1"/>
    </source>
</evidence>
<dbReference type="Gene3D" id="1.25.10.10">
    <property type="entry name" value="Leucine-rich Repeat Variant"/>
    <property type="match status" value="1"/>
</dbReference>
<proteinExistence type="predicted"/>
<dbReference type="InterPro" id="IPR011989">
    <property type="entry name" value="ARM-like"/>
</dbReference>
<organism evidence="11 12">
    <name type="scientific">Hymenochirus boettgeri</name>
    <name type="common">Congo dwarf clawed frog</name>
    <dbReference type="NCBI Taxonomy" id="247094"/>
    <lineage>
        <taxon>Eukaryota</taxon>
        <taxon>Metazoa</taxon>
        <taxon>Chordata</taxon>
        <taxon>Craniata</taxon>
        <taxon>Vertebrata</taxon>
        <taxon>Euteleostomi</taxon>
        <taxon>Amphibia</taxon>
        <taxon>Batrachia</taxon>
        <taxon>Anura</taxon>
        <taxon>Pipoidea</taxon>
        <taxon>Pipidae</taxon>
        <taxon>Pipinae</taxon>
        <taxon>Hymenochirus</taxon>
    </lineage>
</organism>
<evidence type="ECO:0000256" key="1">
    <source>
        <dbReference type="ARBA" id="ARBA00004123"/>
    </source>
</evidence>
<protein>
    <recommendedName>
        <fullName evidence="10">Importin N-terminal domain-containing protein</fullName>
    </recommendedName>
</protein>
<dbReference type="InterPro" id="IPR040122">
    <property type="entry name" value="Importin_beta"/>
</dbReference>
<dbReference type="Pfam" id="PF03810">
    <property type="entry name" value="IBN_N"/>
    <property type="match status" value="1"/>
</dbReference>
<dbReference type="InterPro" id="IPR021133">
    <property type="entry name" value="HEAT_type_2"/>
</dbReference>
<dbReference type="InterPro" id="IPR057672">
    <property type="entry name" value="TPR_IPO4/5"/>
</dbReference>
<dbReference type="Proteomes" id="UP000812440">
    <property type="component" value="Chromosome 1"/>
</dbReference>
<dbReference type="GO" id="GO:0031267">
    <property type="term" value="F:small GTPase binding"/>
    <property type="evidence" value="ECO:0007669"/>
    <property type="project" value="InterPro"/>
</dbReference>
<dbReference type="EMBL" id="JAACNH010000001">
    <property type="protein sequence ID" value="KAG8455383.1"/>
    <property type="molecule type" value="Genomic_DNA"/>
</dbReference>
<dbReference type="GO" id="GO:0005634">
    <property type="term" value="C:nucleus"/>
    <property type="evidence" value="ECO:0007669"/>
    <property type="project" value="UniProtKB-SubCell"/>
</dbReference>
<dbReference type="Pfam" id="PF02985">
    <property type="entry name" value="HEAT"/>
    <property type="match status" value="1"/>
</dbReference>
<evidence type="ECO:0000256" key="6">
    <source>
        <dbReference type="ARBA" id="ARBA00022927"/>
    </source>
</evidence>
<evidence type="ECO:0000256" key="5">
    <source>
        <dbReference type="ARBA" id="ARBA00022737"/>
    </source>
</evidence>
<comment type="caution">
    <text evidence="11">The sequence shown here is derived from an EMBL/GenBank/DDBJ whole genome shotgun (WGS) entry which is preliminary data.</text>
</comment>
<dbReference type="GO" id="GO:0006606">
    <property type="term" value="P:protein import into nucleus"/>
    <property type="evidence" value="ECO:0007669"/>
    <property type="project" value="InterPro"/>
</dbReference>
<keyword evidence="7" id="KW-0007">Acetylation</keyword>
<keyword evidence="8" id="KW-0539">Nucleus</keyword>
<dbReference type="SMART" id="SM00913">
    <property type="entry name" value="IBN_N"/>
    <property type="match status" value="1"/>
</dbReference>
<dbReference type="OrthoDB" id="7862313at2759"/>
<dbReference type="InterPro" id="IPR001494">
    <property type="entry name" value="Importin-beta_N"/>
</dbReference>
<evidence type="ECO:0000256" key="9">
    <source>
        <dbReference type="PROSITE-ProRule" id="PRU00103"/>
    </source>
</evidence>
<accession>A0A8T2KHI8</accession>
<keyword evidence="5" id="KW-0677">Repeat</keyword>
<evidence type="ECO:0000313" key="12">
    <source>
        <dbReference type="Proteomes" id="UP000812440"/>
    </source>
</evidence>
<dbReference type="Pfam" id="PF25780">
    <property type="entry name" value="TPR_IPO5"/>
    <property type="match status" value="1"/>
</dbReference>
<dbReference type="GO" id="GO:0005737">
    <property type="term" value="C:cytoplasm"/>
    <property type="evidence" value="ECO:0007669"/>
    <property type="project" value="UniProtKB-SubCell"/>
</dbReference>